<dbReference type="AlphaFoldDB" id="A0A7H8QWP9"/>
<dbReference type="Proteomes" id="UP000509510">
    <property type="component" value="Chromosome III"/>
</dbReference>
<feature type="active site" description="Charge relay system" evidence="9">
    <location>
        <position position="570"/>
    </location>
</feature>
<dbReference type="InterPro" id="IPR050819">
    <property type="entry name" value="Tripeptidyl-peptidase_I"/>
</dbReference>
<dbReference type="GO" id="GO:0006508">
    <property type="term" value="P:proteolysis"/>
    <property type="evidence" value="ECO:0007669"/>
    <property type="project" value="UniProtKB-KW"/>
</dbReference>
<dbReference type="GeneID" id="55992835"/>
<gene>
    <name evidence="13" type="ORF">TRUGW13939_05337</name>
</gene>
<comment type="cofactor">
    <cofactor evidence="9">
        <name>Ca(2+)</name>
        <dbReference type="ChEBI" id="CHEBI:29108"/>
    </cofactor>
    <text evidence="9">Binds 1 Ca(2+) ion per subunit.</text>
</comment>
<accession>A0A7H8QWP9</accession>
<proteinExistence type="predicted"/>
<name>A0A7H8QWP9_TALRU</name>
<keyword evidence="5 9" id="KW-0378">Hydrolase</keyword>
<dbReference type="PANTHER" id="PTHR14218">
    <property type="entry name" value="PROTEASE S8 TRIPEPTIDYL PEPTIDASE I CLN2"/>
    <property type="match status" value="1"/>
</dbReference>
<dbReference type="Gene3D" id="3.40.50.200">
    <property type="entry name" value="Peptidase S8/S53 domain"/>
    <property type="match status" value="1"/>
</dbReference>
<keyword evidence="7 9" id="KW-0106">Calcium</keyword>
<dbReference type="EMBL" id="CP055900">
    <property type="protein sequence ID" value="QKX58216.1"/>
    <property type="molecule type" value="Genomic_DNA"/>
</dbReference>
<evidence type="ECO:0000313" key="14">
    <source>
        <dbReference type="Proteomes" id="UP000509510"/>
    </source>
</evidence>
<dbReference type="GO" id="GO:0004252">
    <property type="term" value="F:serine-type endopeptidase activity"/>
    <property type="evidence" value="ECO:0007669"/>
    <property type="project" value="UniProtKB-UniRule"/>
</dbReference>
<dbReference type="InterPro" id="IPR036852">
    <property type="entry name" value="Peptidase_S8/S53_dom_sf"/>
</dbReference>
<comment type="subcellular location">
    <subcellularLocation>
        <location evidence="1">Secreted</location>
        <location evidence="1">Extracellular space</location>
    </subcellularLocation>
</comment>
<dbReference type="GO" id="GO:0005576">
    <property type="term" value="C:extracellular region"/>
    <property type="evidence" value="ECO:0007669"/>
    <property type="project" value="UniProtKB-SubCell"/>
</dbReference>
<evidence type="ECO:0000256" key="1">
    <source>
        <dbReference type="ARBA" id="ARBA00004239"/>
    </source>
</evidence>
<sequence length="653" mass="70447">MTRIISLTALVAALVASSAARPSPNTHAVHEKRGAISSRWASSLRVRSDADVHVKIGLKQNNLHRGHDMLMDVSQPSSDNYGNFYTEDEITEIFAPTDDSVNAVKSWLTSSGIHDLRITHSDNKGWLAFIASGEELESLLHTDFYEYEDLETGDRNIATEQYHVPKHIQEHVDYITPGIRFPFLRNPELAKAKRSSSSRKVYNTFQSRPAPPGKIHGAKNTTTGCDEVITPDCVAALYQIPKRTDTPSPNNSLGIFEEGDFYTQADLDSFFTRFSSYKIPNGTAPTPAFIDGAKAPGDIAGGESNLDFQLAYPIVYPQNITLYQTDDSYYAEGYAQGLFNTFLDAIDGSYCTSCYAGECGNSPIDPVYPNNNTSSGYQGKLMCGTYKPTNVISVSYGAAEDYVPQSYYERQCNEFMKLGLRGVSVFFSSGDSGVASRSGCLGNDSTIFNPGWPASCPYITSVGATKIPANRTASDPEVAANDPAGHPYSSAYATGGGFSNIFGIPDYQADAVANYFKNHNPSYPYYNGSILGENGGIYNRSGRGYPDVSANGDNIAVVVQGEDSLSGGTSASSPIFASIVNRIIDERIAAGKPGPLGFLNPILYQNADAFNDITEGTNSGCGTDGFSTAPGWDPVTGLGTPIYPKLRDVLLKV</sequence>
<dbReference type="GO" id="GO:0008240">
    <property type="term" value="F:tripeptidyl-peptidase activity"/>
    <property type="evidence" value="ECO:0007669"/>
    <property type="project" value="TreeGrafter"/>
</dbReference>
<dbReference type="CDD" id="cd11377">
    <property type="entry name" value="Pro-peptidase_S53"/>
    <property type="match status" value="1"/>
</dbReference>
<dbReference type="Pfam" id="PF09286">
    <property type="entry name" value="Pro-kuma_activ"/>
    <property type="match status" value="1"/>
</dbReference>
<keyword evidence="4 11" id="KW-0732">Signal</keyword>
<feature type="binding site" evidence="9">
    <location>
        <position position="633"/>
    </location>
    <ligand>
        <name>Ca(2+)</name>
        <dbReference type="ChEBI" id="CHEBI:29108"/>
    </ligand>
</feature>
<protein>
    <recommendedName>
        <fullName evidence="12">Peptidase S53 domain-containing protein</fullName>
    </recommendedName>
</protein>
<keyword evidence="6 9" id="KW-0720">Serine protease</keyword>
<feature type="binding site" evidence="9">
    <location>
        <position position="613"/>
    </location>
    <ligand>
        <name>Ca(2+)</name>
        <dbReference type="ChEBI" id="CHEBI:29108"/>
    </ligand>
</feature>
<evidence type="ECO:0000256" key="7">
    <source>
        <dbReference type="ARBA" id="ARBA00022837"/>
    </source>
</evidence>
<feature type="domain" description="Peptidase S53" evidence="12">
    <location>
        <begin position="228"/>
        <end position="653"/>
    </location>
</feature>
<evidence type="ECO:0000256" key="5">
    <source>
        <dbReference type="ARBA" id="ARBA00022801"/>
    </source>
</evidence>
<feature type="signal peptide" evidence="11">
    <location>
        <begin position="1"/>
        <end position="20"/>
    </location>
</feature>
<dbReference type="PROSITE" id="PS51695">
    <property type="entry name" value="SEDOLISIN"/>
    <property type="match status" value="1"/>
</dbReference>
<keyword evidence="8" id="KW-0865">Zymogen</keyword>
<keyword evidence="2 9" id="KW-0645">Protease</keyword>
<evidence type="ECO:0000256" key="8">
    <source>
        <dbReference type="ARBA" id="ARBA00023145"/>
    </source>
</evidence>
<dbReference type="RefSeq" id="XP_035344394.1">
    <property type="nucleotide sequence ID" value="XM_035488501.1"/>
</dbReference>
<evidence type="ECO:0000256" key="9">
    <source>
        <dbReference type="PROSITE-ProRule" id="PRU01032"/>
    </source>
</evidence>
<dbReference type="PANTHER" id="PTHR14218:SF19">
    <property type="entry name" value="SERINE PROTEASE AORO, PUTATIVE (AFU_ORTHOLOGUE AFUA_6G10250)-RELATED"/>
    <property type="match status" value="1"/>
</dbReference>
<evidence type="ECO:0000313" key="13">
    <source>
        <dbReference type="EMBL" id="QKX58216.1"/>
    </source>
</evidence>
<evidence type="ECO:0000259" key="12">
    <source>
        <dbReference type="PROSITE" id="PS51695"/>
    </source>
</evidence>
<dbReference type="SUPFAM" id="SSF52743">
    <property type="entry name" value="Subtilisin-like"/>
    <property type="match status" value="1"/>
</dbReference>
<feature type="binding site" evidence="9">
    <location>
        <position position="631"/>
    </location>
    <ligand>
        <name>Ca(2+)</name>
        <dbReference type="ChEBI" id="CHEBI:29108"/>
    </ligand>
</feature>
<evidence type="ECO:0000256" key="10">
    <source>
        <dbReference type="SAM" id="MobiDB-lite"/>
    </source>
</evidence>
<reference evidence="14" key="1">
    <citation type="submission" date="2020-06" db="EMBL/GenBank/DDBJ databases">
        <title>A chromosome-scale genome assembly of Talaromyces rugulosus W13939.</title>
        <authorList>
            <person name="Wang B."/>
            <person name="Guo L."/>
            <person name="Ye K."/>
            <person name="Wang L."/>
        </authorList>
    </citation>
    <scope>NUCLEOTIDE SEQUENCE [LARGE SCALE GENOMIC DNA]</scope>
    <source>
        <strain evidence="14">W13939</strain>
    </source>
</reference>
<feature type="active site" description="Charge relay system" evidence="9">
    <location>
        <position position="307"/>
    </location>
</feature>
<keyword evidence="14" id="KW-1185">Reference proteome</keyword>
<organism evidence="13 14">
    <name type="scientific">Talaromyces rugulosus</name>
    <name type="common">Penicillium rugulosum</name>
    <dbReference type="NCBI Taxonomy" id="121627"/>
    <lineage>
        <taxon>Eukaryota</taxon>
        <taxon>Fungi</taxon>
        <taxon>Dikarya</taxon>
        <taxon>Ascomycota</taxon>
        <taxon>Pezizomycotina</taxon>
        <taxon>Eurotiomycetes</taxon>
        <taxon>Eurotiomycetidae</taxon>
        <taxon>Eurotiales</taxon>
        <taxon>Trichocomaceae</taxon>
        <taxon>Talaromyces</taxon>
        <taxon>Talaromyces sect. Islandici</taxon>
    </lineage>
</organism>
<evidence type="ECO:0000256" key="4">
    <source>
        <dbReference type="ARBA" id="ARBA00022729"/>
    </source>
</evidence>
<keyword evidence="3 9" id="KW-0479">Metal-binding</keyword>
<evidence type="ECO:0000256" key="6">
    <source>
        <dbReference type="ARBA" id="ARBA00022825"/>
    </source>
</evidence>
<evidence type="ECO:0000256" key="2">
    <source>
        <dbReference type="ARBA" id="ARBA00022670"/>
    </source>
</evidence>
<feature type="active site" description="Charge relay system" evidence="9">
    <location>
        <position position="303"/>
    </location>
</feature>
<feature type="binding site" evidence="9">
    <location>
        <position position="612"/>
    </location>
    <ligand>
        <name>Ca(2+)</name>
        <dbReference type="ChEBI" id="CHEBI:29108"/>
    </ligand>
</feature>
<dbReference type="SUPFAM" id="SSF54897">
    <property type="entry name" value="Protease propeptides/inhibitors"/>
    <property type="match status" value="1"/>
</dbReference>
<dbReference type="KEGG" id="trg:TRUGW13939_05337"/>
<evidence type="ECO:0000256" key="3">
    <source>
        <dbReference type="ARBA" id="ARBA00022723"/>
    </source>
</evidence>
<dbReference type="CDD" id="cd04056">
    <property type="entry name" value="Peptidases_S53"/>
    <property type="match status" value="1"/>
</dbReference>
<dbReference type="InterPro" id="IPR030400">
    <property type="entry name" value="Sedolisin_dom"/>
</dbReference>
<feature type="chain" id="PRO_5028895850" description="Peptidase S53 domain-containing protein" evidence="11">
    <location>
        <begin position="21"/>
        <end position="653"/>
    </location>
</feature>
<dbReference type="SMART" id="SM00944">
    <property type="entry name" value="Pro-kuma_activ"/>
    <property type="match status" value="1"/>
</dbReference>
<feature type="region of interest" description="Disordered" evidence="10">
    <location>
        <begin position="200"/>
        <end position="219"/>
    </location>
</feature>
<dbReference type="OrthoDB" id="409122at2759"/>
<evidence type="ECO:0000256" key="11">
    <source>
        <dbReference type="SAM" id="SignalP"/>
    </source>
</evidence>
<dbReference type="GO" id="GO:0046872">
    <property type="term" value="F:metal ion binding"/>
    <property type="evidence" value="ECO:0007669"/>
    <property type="project" value="UniProtKB-UniRule"/>
</dbReference>
<dbReference type="InterPro" id="IPR015366">
    <property type="entry name" value="S53_propep"/>
</dbReference>